<evidence type="ECO:0000256" key="1">
    <source>
        <dbReference type="ARBA" id="ARBA00003408"/>
    </source>
</evidence>
<dbReference type="PANTHER" id="PTHR43298:SF2">
    <property type="entry name" value="FMN_FAD EXPORTER YEEO-RELATED"/>
    <property type="match status" value="1"/>
</dbReference>
<comment type="function">
    <text evidence="1">Multidrug efflux pump.</text>
</comment>
<evidence type="ECO:0000256" key="11">
    <source>
        <dbReference type="ARBA" id="ARBA00023136"/>
    </source>
</evidence>
<dbReference type="GO" id="GO:0006811">
    <property type="term" value="P:monoatomic ion transport"/>
    <property type="evidence" value="ECO:0007669"/>
    <property type="project" value="UniProtKB-KW"/>
</dbReference>
<dbReference type="InterPro" id="IPR048279">
    <property type="entry name" value="MdtK-like"/>
</dbReference>
<dbReference type="PANTHER" id="PTHR43298">
    <property type="entry name" value="MULTIDRUG RESISTANCE PROTEIN NORM-RELATED"/>
    <property type="match status" value="1"/>
</dbReference>
<dbReference type="AlphaFoldDB" id="A0A2Y9BM17"/>
<evidence type="ECO:0000256" key="5">
    <source>
        <dbReference type="ARBA" id="ARBA00022448"/>
    </source>
</evidence>
<dbReference type="GO" id="GO:0015297">
    <property type="term" value="F:antiporter activity"/>
    <property type="evidence" value="ECO:0007669"/>
    <property type="project" value="UniProtKB-KW"/>
</dbReference>
<keyword evidence="5" id="KW-0813">Transport</keyword>
<evidence type="ECO:0000256" key="4">
    <source>
        <dbReference type="ARBA" id="ARBA00020268"/>
    </source>
</evidence>
<dbReference type="Proteomes" id="UP000245845">
    <property type="component" value="Unassembled WGS sequence"/>
</dbReference>
<keyword evidence="15" id="KW-1185">Reference proteome</keyword>
<dbReference type="InterPro" id="IPR002528">
    <property type="entry name" value="MATE_fam"/>
</dbReference>
<organism evidence="14 15">
    <name type="scientific">Faecalicatena orotica</name>
    <dbReference type="NCBI Taxonomy" id="1544"/>
    <lineage>
        <taxon>Bacteria</taxon>
        <taxon>Bacillati</taxon>
        <taxon>Bacillota</taxon>
        <taxon>Clostridia</taxon>
        <taxon>Lachnospirales</taxon>
        <taxon>Lachnospiraceae</taxon>
        <taxon>Faecalicatena</taxon>
    </lineage>
</organism>
<feature type="transmembrane region" description="Helical" evidence="13">
    <location>
        <begin position="164"/>
        <end position="186"/>
    </location>
</feature>
<dbReference type="OrthoDB" id="9776324at2"/>
<dbReference type="Pfam" id="PF01554">
    <property type="entry name" value="MatE"/>
    <property type="match status" value="2"/>
</dbReference>
<comment type="caution">
    <text evidence="14">The sequence shown here is derived from an EMBL/GenBank/DDBJ whole genome shotgun (WGS) entry which is preliminary data.</text>
</comment>
<evidence type="ECO:0000256" key="3">
    <source>
        <dbReference type="ARBA" id="ARBA00010199"/>
    </source>
</evidence>
<protein>
    <recommendedName>
        <fullName evidence="4">Probable multidrug resistance protein NorM</fullName>
    </recommendedName>
    <alternativeName>
        <fullName evidence="12">Multidrug-efflux transporter</fullName>
    </alternativeName>
</protein>
<sequence length="457" mass="49236">MTKKMTEGRPWKLIVMFTIPLLIGNIFQQLYSMVDTLIVGRTLGVHALAAVGCTGSISFLILGFAMGVSAGLAIITAQRFGAKDEAGVRKSVAAGAWISLAVTVVLTVVSVPLARNILELMRTPAEIIDSAYEYIVIIFWGIIASMLFNFLSNIIRALGDSKTPLFFLIIACILNIVLDFALIMGAKMGVAGAAWATIIAQMASALMCLWYIKKKLPILHLKKDDWKVSGWDIGQHFKVAMPMGFQMSIIAIGAVVLQFVLNGLGSIAVAAFSAAQRIDQIAAQPMNSFGTTMATYAAQNYGAGKIDRIKQGVFQCSLISVGFSIVMALVNIFAGYQLAGLFVGSGETGVQSMAQTYLQINGVMYFVLALLFIYRFTLQGLGKGFMPTVAGIMELVMRTFAAIFLTASIGFAGACWASPLAWIGACIPLAAAYFMTMRKLTQQRAEASMKYEEQTAS</sequence>
<evidence type="ECO:0000313" key="14">
    <source>
        <dbReference type="EMBL" id="PWJ21476.1"/>
    </source>
</evidence>
<reference evidence="14 15" key="1">
    <citation type="submission" date="2018-05" db="EMBL/GenBank/DDBJ databases">
        <title>The Hungate 1000. A catalogue of reference genomes from the rumen microbiome.</title>
        <authorList>
            <person name="Kelly W."/>
        </authorList>
    </citation>
    <scope>NUCLEOTIDE SEQUENCE [LARGE SCALE GENOMIC DNA]</scope>
    <source>
        <strain evidence="14 15">NLAE-zl-C242</strain>
    </source>
</reference>
<accession>A0A2Y9BM17</accession>
<feature type="transmembrane region" description="Helical" evidence="13">
    <location>
        <begin position="192"/>
        <end position="212"/>
    </location>
</feature>
<evidence type="ECO:0000256" key="9">
    <source>
        <dbReference type="ARBA" id="ARBA00022989"/>
    </source>
</evidence>
<dbReference type="GO" id="GO:0042910">
    <property type="term" value="F:xenobiotic transmembrane transporter activity"/>
    <property type="evidence" value="ECO:0007669"/>
    <property type="project" value="InterPro"/>
</dbReference>
<keyword evidence="9 13" id="KW-1133">Transmembrane helix</keyword>
<comment type="subcellular location">
    <subcellularLocation>
        <location evidence="2">Cell membrane</location>
        <topology evidence="2">Multi-pass membrane protein</topology>
    </subcellularLocation>
</comment>
<keyword evidence="11 13" id="KW-0472">Membrane</keyword>
<evidence type="ECO:0000256" key="2">
    <source>
        <dbReference type="ARBA" id="ARBA00004651"/>
    </source>
</evidence>
<name>A0A2Y9BM17_9FIRM</name>
<evidence type="ECO:0000256" key="10">
    <source>
        <dbReference type="ARBA" id="ARBA00023065"/>
    </source>
</evidence>
<dbReference type="CDD" id="cd13138">
    <property type="entry name" value="MATE_yoeA_like"/>
    <property type="match status" value="1"/>
</dbReference>
<evidence type="ECO:0000313" key="15">
    <source>
        <dbReference type="Proteomes" id="UP000245845"/>
    </source>
</evidence>
<feature type="transmembrane region" description="Helical" evidence="13">
    <location>
        <begin position="249"/>
        <end position="275"/>
    </location>
</feature>
<evidence type="ECO:0000256" key="6">
    <source>
        <dbReference type="ARBA" id="ARBA00022449"/>
    </source>
</evidence>
<evidence type="ECO:0000256" key="13">
    <source>
        <dbReference type="SAM" id="Phobius"/>
    </source>
</evidence>
<feature type="transmembrane region" description="Helical" evidence="13">
    <location>
        <begin position="43"/>
        <end position="75"/>
    </location>
</feature>
<dbReference type="GO" id="GO:0005886">
    <property type="term" value="C:plasma membrane"/>
    <property type="evidence" value="ECO:0007669"/>
    <property type="project" value="UniProtKB-SubCell"/>
</dbReference>
<keyword evidence="7" id="KW-1003">Cell membrane</keyword>
<evidence type="ECO:0000256" key="12">
    <source>
        <dbReference type="ARBA" id="ARBA00031636"/>
    </source>
</evidence>
<dbReference type="InterPro" id="IPR050222">
    <property type="entry name" value="MATE_MdtK"/>
</dbReference>
<comment type="similarity">
    <text evidence="3">Belongs to the multi antimicrobial extrusion (MATE) (TC 2.A.66.1) family.</text>
</comment>
<feature type="transmembrane region" description="Helical" evidence="13">
    <location>
        <begin position="96"/>
        <end position="114"/>
    </location>
</feature>
<feature type="transmembrane region" description="Helical" evidence="13">
    <location>
        <begin position="356"/>
        <end position="374"/>
    </location>
</feature>
<dbReference type="NCBIfam" id="TIGR00797">
    <property type="entry name" value="matE"/>
    <property type="match status" value="1"/>
</dbReference>
<gene>
    <name evidence="14" type="ORF">A8806_12045</name>
</gene>
<feature type="transmembrane region" description="Helical" evidence="13">
    <location>
        <begin position="313"/>
        <end position="336"/>
    </location>
</feature>
<dbReference type="PIRSF" id="PIRSF006603">
    <property type="entry name" value="DinF"/>
    <property type="match status" value="1"/>
</dbReference>
<feature type="transmembrane region" description="Helical" evidence="13">
    <location>
        <begin position="134"/>
        <end position="152"/>
    </location>
</feature>
<evidence type="ECO:0000256" key="7">
    <source>
        <dbReference type="ARBA" id="ARBA00022475"/>
    </source>
</evidence>
<dbReference type="RefSeq" id="WP_109733678.1">
    <property type="nucleotide sequence ID" value="NZ_BAAACK010000021.1"/>
</dbReference>
<keyword evidence="10" id="KW-0406">Ion transport</keyword>
<feature type="transmembrane region" description="Helical" evidence="13">
    <location>
        <begin position="12"/>
        <end position="31"/>
    </location>
</feature>
<keyword evidence="8 13" id="KW-0812">Transmembrane</keyword>
<feature type="transmembrane region" description="Helical" evidence="13">
    <location>
        <begin position="420"/>
        <end position="436"/>
    </location>
</feature>
<proteinExistence type="inferred from homology"/>
<evidence type="ECO:0000256" key="8">
    <source>
        <dbReference type="ARBA" id="ARBA00022692"/>
    </source>
</evidence>
<keyword evidence="6" id="KW-0050">Antiport</keyword>
<dbReference type="EMBL" id="QGDL01000020">
    <property type="protein sequence ID" value="PWJ21476.1"/>
    <property type="molecule type" value="Genomic_DNA"/>
</dbReference>
<feature type="transmembrane region" description="Helical" evidence="13">
    <location>
        <begin position="281"/>
        <end position="301"/>
    </location>
</feature>
<feature type="transmembrane region" description="Helical" evidence="13">
    <location>
        <begin position="395"/>
        <end position="414"/>
    </location>
</feature>